<protein>
    <submittedName>
        <fullName evidence="1">Uncharacterized protein</fullName>
    </submittedName>
</protein>
<sequence>MSLTYHYRKTAFATSVEVGGLSHYAELNMLSGDVTSIFHSVLDDNKQLSTQVGSIIRHKGHLFIGSINVGEQYGGVKKLNGAFKDRCAILKLPYVADFRGMLINKAGLTDTHALDFLEKTKKAIDDLVVTEQQGEESKTVRGYIDAANHLKNYGVNFDTKVEVLEDFVINKTEDFEEQMAIRDMIRQKVWSDFPMSIEEENYVNGGM</sequence>
<gene>
    <name evidence="1" type="ORF">ACFPOG_12775</name>
</gene>
<comment type="caution">
    <text evidence="1">The sequence shown here is derived from an EMBL/GenBank/DDBJ whole genome shotgun (WGS) entry which is preliminary data.</text>
</comment>
<dbReference type="EMBL" id="JBHSMJ010000017">
    <property type="protein sequence ID" value="MFC5449139.1"/>
    <property type="molecule type" value="Genomic_DNA"/>
</dbReference>
<dbReference type="RefSeq" id="WP_377524792.1">
    <property type="nucleotide sequence ID" value="NZ_JBHSMJ010000017.1"/>
</dbReference>
<dbReference type="SUPFAM" id="SSF52540">
    <property type="entry name" value="P-loop containing nucleoside triphosphate hydrolases"/>
    <property type="match status" value="1"/>
</dbReference>
<organism evidence="1 2">
    <name type="scientific">Paenibacillus aestuarii</name>
    <dbReference type="NCBI Taxonomy" id="516965"/>
    <lineage>
        <taxon>Bacteria</taxon>
        <taxon>Bacillati</taxon>
        <taxon>Bacillota</taxon>
        <taxon>Bacilli</taxon>
        <taxon>Bacillales</taxon>
        <taxon>Paenibacillaceae</taxon>
        <taxon>Paenibacillus</taxon>
    </lineage>
</organism>
<dbReference type="Proteomes" id="UP001596044">
    <property type="component" value="Unassembled WGS sequence"/>
</dbReference>
<dbReference type="InterPro" id="IPR027417">
    <property type="entry name" value="P-loop_NTPase"/>
</dbReference>
<proteinExistence type="predicted"/>
<keyword evidence="2" id="KW-1185">Reference proteome</keyword>
<evidence type="ECO:0000313" key="2">
    <source>
        <dbReference type="Proteomes" id="UP001596044"/>
    </source>
</evidence>
<evidence type="ECO:0000313" key="1">
    <source>
        <dbReference type="EMBL" id="MFC5449139.1"/>
    </source>
</evidence>
<accession>A0ABW0K787</accession>
<name>A0ABW0K787_9BACL</name>
<reference evidence="2" key="1">
    <citation type="journal article" date="2019" name="Int. J. Syst. Evol. Microbiol.">
        <title>The Global Catalogue of Microorganisms (GCM) 10K type strain sequencing project: providing services to taxonomists for standard genome sequencing and annotation.</title>
        <authorList>
            <consortium name="The Broad Institute Genomics Platform"/>
            <consortium name="The Broad Institute Genome Sequencing Center for Infectious Disease"/>
            <person name="Wu L."/>
            <person name="Ma J."/>
        </authorList>
    </citation>
    <scope>NUCLEOTIDE SEQUENCE [LARGE SCALE GENOMIC DNA]</scope>
    <source>
        <strain evidence="2">KACC 11904</strain>
    </source>
</reference>